<dbReference type="Gene3D" id="3.40.50.10950">
    <property type="match status" value="1"/>
</dbReference>
<dbReference type="SUPFAM" id="SSF53223">
    <property type="entry name" value="Aminoacid dehydrogenase-like, N-terminal domain"/>
    <property type="match status" value="1"/>
</dbReference>
<gene>
    <name evidence="10" type="ORF">ABID46_001881</name>
</gene>
<dbReference type="SUPFAM" id="SSF53659">
    <property type="entry name" value="Isocitrate/Isopropylmalate dehydrogenase-like"/>
    <property type="match status" value="1"/>
</dbReference>
<feature type="domain" description="Malic enzyme N-terminal" evidence="9">
    <location>
        <begin position="22"/>
        <end position="155"/>
    </location>
</feature>
<accession>A0ABV2LXE0</accession>
<sequence>MRTEKDDKLREEALRYHEMGRKGKIEVVPTKNHDTQRDLALAYSPGVAEPCLEIEKNPNDVYRYTAKGNLVAVISNGTAVLGLGDIGPLASKPVMEGKGLLFKIFADIDVFDIEIDEKDPEKFIQAVKAISPTFGGINLEDIKAPEAFEIERRLKEELDIPVMHDDQHGTAIISAAALLNALDLANKKIEKVKFVVNGAGAAAIACTKLYVALGAKMENILMCDSKGVIHTRRDDLNEEKLPFARETELNTLEEAMKGSDVFIGLSKADVLTAEMLLSMSNDPIVFAMANPNPEINYDVAVGTRPDVIMATGRSDYPNQVNNVLGFPFIFRGALDVQASKINEEMKLAAVRALADLAKEPVPEMVSMAYKIGNLSYGREYIIPKPFDNRLITTVSMAVAKAAMDSGVARKPINNWSVYEEELLNRMNSEQKLIRMLQNRAKQDPKTIVFSNAAEYNVLKAAQIVKDEGIGHPILLGNKEKVQEILNEFDIQLDVPIIDPKSKESEKHVEKLANMLWEKRQRKGMTQYNAKRFLTNRDYFGCMMVEAGEADAFLTGSTRSYATSLKPALETIGPAKGVSKVAGLMMIMTKKGPLFFADTTINDDPTAKELAKIARMTEYVVRKIGIRPRIAMLSFENFAARTATSKKVSEAVALLHKQYPDMVVDGEIQPDFALNEELISKTFPFSKLNGKRANVLIFPNLASGNLSYKIFRGIENSQVIGPILMGMNKPVHILQMRSTIEEIVNLATIAVLDAQQRNK</sequence>
<dbReference type="InterPro" id="IPR045213">
    <property type="entry name" value="Malic_NAD-bd_bact_type"/>
</dbReference>
<protein>
    <submittedName>
        <fullName evidence="10">Malate dehydrogenase (Oxaloacetate-decarboxylating)(NADP+)</fullName>
        <ecNumber evidence="10">1.1.1.40</ecNumber>
    </submittedName>
</protein>
<dbReference type="PANTHER" id="PTHR43237">
    <property type="entry name" value="NADP-DEPENDENT MALIC ENZYME"/>
    <property type="match status" value="1"/>
</dbReference>
<keyword evidence="7" id="KW-0511">Multifunctional enzyme</keyword>
<dbReference type="InterPro" id="IPR036291">
    <property type="entry name" value="NAD(P)-bd_dom_sf"/>
</dbReference>
<dbReference type="RefSeq" id="WP_354509377.1">
    <property type="nucleotide sequence ID" value="NZ_JBEPMO010000010.1"/>
</dbReference>
<dbReference type="InterPro" id="IPR042112">
    <property type="entry name" value="P_AcTrfase_dom2"/>
</dbReference>
<evidence type="ECO:0000256" key="1">
    <source>
        <dbReference type="ARBA" id="ARBA00001936"/>
    </source>
</evidence>
<evidence type="ECO:0000256" key="4">
    <source>
        <dbReference type="ARBA" id="ARBA00008756"/>
    </source>
</evidence>
<evidence type="ECO:0000256" key="5">
    <source>
        <dbReference type="ARBA" id="ARBA00022723"/>
    </source>
</evidence>
<dbReference type="SMART" id="SM00919">
    <property type="entry name" value="Malic_M"/>
    <property type="match status" value="1"/>
</dbReference>
<dbReference type="InterPro" id="IPR012188">
    <property type="entry name" value="ME_PTA"/>
</dbReference>
<dbReference type="Gene3D" id="3.40.50.10380">
    <property type="entry name" value="Malic enzyme, N-terminal domain"/>
    <property type="match status" value="1"/>
</dbReference>
<proteinExistence type="inferred from homology"/>
<evidence type="ECO:0000256" key="2">
    <source>
        <dbReference type="ARBA" id="ARBA00001946"/>
    </source>
</evidence>
<dbReference type="Pfam" id="PF03949">
    <property type="entry name" value="Malic_M"/>
    <property type="match status" value="1"/>
</dbReference>
<evidence type="ECO:0000259" key="8">
    <source>
        <dbReference type="SMART" id="SM00919"/>
    </source>
</evidence>
<keyword evidence="6 10" id="KW-0560">Oxidoreductase</keyword>
<comment type="cofactor">
    <cofactor evidence="1">
        <name>Mn(2+)</name>
        <dbReference type="ChEBI" id="CHEBI:29035"/>
    </cofactor>
</comment>
<feature type="domain" description="Malic enzyme NAD-binding" evidence="8">
    <location>
        <begin position="167"/>
        <end position="403"/>
    </location>
</feature>
<dbReference type="Proteomes" id="UP001549146">
    <property type="component" value="Unassembled WGS sequence"/>
</dbReference>
<dbReference type="EC" id="1.1.1.40" evidence="10"/>
<dbReference type="SUPFAM" id="SSF51735">
    <property type="entry name" value="NAD(P)-binding Rossmann-fold domains"/>
    <property type="match status" value="1"/>
</dbReference>
<evidence type="ECO:0000313" key="11">
    <source>
        <dbReference type="Proteomes" id="UP001549146"/>
    </source>
</evidence>
<evidence type="ECO:0000256" key="7">
    <source>
        <dbReference type="ARBA" id="ARBA00023268"/>
    </source>
</evidence>
<dbReference type="GO" id="GO:0004473">
    <property type="term" value="F:malate dehydrogenase (decarboxylating) (NADP+) activity"/>
    <property type="evidence" value="ECO:0007669"/>
    <property type="project" value="UniProtKB-EC"/>
</dbReference>
<keyword evidence="11" id="KW-1185">Reference proteome</keyword>
<dbReference type="PROSITE" id="PS00331">
    <property type="entry name" value="MALIC_ENZYMES"/>
    <property type="match status" value="1"/>
</dbReference>
<dbReference type="Gene3D" id="3.40.50.10750">
    <property type="entry name" value="Isocitrate/Isopropylmalate dehydrogenase-like"/>
    <property type="match status" value="1"/>
</dbReference>
<reference evidence="10 11" key="1">
    <citation type="submission" date="2024-06" db="EMBL/GenBank/DDBJ databases">
        <title>Genomic Encyclopedia of Type Strains, Phase IV (KMG-IV): sequencing the most valuable type-strain genomes for metagenomic binning, comparative biology and taxonomic classification.</title>
        <authorList>
            <person name="Goeker M."/>
        </authorList>
    </citation>
    <scope>NUCLEOTIDE SEQUENCE [LARGE SCALE GENOMIC DNA]</scope>
    <source>
        <strain evidence="10 11">DSM 29388</strain>
    </source>
</reference>
<evidence type="ECO:0000313" key="10">
    <source>
        <dbReference type="EMBL" id="MET3732292.1"/>
    </source>
</evidence>
<dbReference type="Pfam" id="PF00390">
    <property type="entry name" value="malic"/>
    <property type="match status" value="1"/>
</dbReference>
<dbReference type="Gene3D" id="3.40.50.720">
    <property type="entry name" value="NAD(P)-binding Rossmann-like Domain"/>
    <property type="match status" value="1"/>
</dbReference>
<dbReference type="EMBL" id="JBEPMO010000010">
    <property type="protein sequence ID" value="MET3732292.1"/>
    <property type="molecule type" value="Genomic_DNA"/>
</dbReference>
<evidence type="ECO:0000256" key="3">
    <source>
        <dbReference type="ARBA" id="ARBA00007686"/>
    </source>
</evidence>
<dbReference type="SMART" id="SM01274">
    <property type="entry name" value="malic"/>
    <property type="match status" value="1"/>
</dbReference>
<dbReference type="PANTHER" id="PTHR43237:SF4">
    <property type="entry name" value="NADP-DEPENDENT MALIC ENZYME"/>
    <property type="match status" value="1"/>
</dbReference>
<comment type="caution">
    <text evidence="10">The sequence shown here is derived from an EMBL/GenBank/DDBJ whole genome shotgun (WGS) entry which is preliminary data.</text>
</comment>
<dbReference type="InterPro" id="IPR037062">
    <property type="entry name" value="Malic_N_dom_sf"/>
</dbReference>
<comment type="similarity">
    <text evidence="4">In the C-terminal section; belongs to the phosphate acetyltransferase and butyryltransferase family.</text>
</comment>
<comment type="similarity">
    <text evidence="3">In the N-terminal section; belongs to the malic enzymes family.</text>
</comment>
<name>A0ABV2LXE0_9FLAO</name>
<dbReference type="InterPro" id="IPR015884">
    <property type="entry name" value="Malic_enzyme_CS"/>
</dbReference>
<organism evidence="10 11">
    <name type="scientific">Moheibacter stercoris</name>
    <dbReference type="NCBI Taxonomy" id="1628251"/>
    <lineage>
        <taxon>Bacteria</taxon>
        <taxon>Pseudomonadati</taxon>
        <taxon>Bacteroidota</taxon>
        <taxon>Flavobacteriia</taxon>
        <taxon>Flavobacteriales</taxon>
        <taxon>Weeksellaceae</taxon>
        <taxon>Moheibacter</taxon>
    </lineage>
</organism>
<dbReference type="Pfam" id="PF01515">
    <property type="entry name" value="PTA_PTB"/>
    <property type="match status" value="1"/>
</dbReference>
<dbReference type="PIRSF" id="PIRSF036684">
    <property type="entry name" value="ME_PTA"/>
    <property type="match status" value="1"/>
</dbReference>
<dbReference type="InterPro" id="IPR002505">
    <property type="entry name" value="PTA_PTB"/>
</dbReference>
<comment type="cofactor">
    <cofactor evidence="2">
        <name>Mg(2+)</name>
        <dbReference type="ChEBI" id="CHEBI:18420"/>
    </cofactor>
</comment>
<dbReference type="CDD" id="cd05311">
    <property type="entry name" value="NAD_bind_2_malic_enz"/>
    <property type="match status" value="1"/>
</dbReference>
<evidence type="ECO:0000256" key="6">
    <source>
        <dbReference type="ARBA" id="ARBA00023002"/>
    </source>
</evidence>
<dbReference type="InterPro" id="IPR051674">
    <property type="entry name" value="Malate_Decarboxylase"/>
</dbReference>
<dbReference type="InterPro" id="IPR046346">
    <property type="entry name" value="Aminoacid_DH-like_N_sf"/>
</dbReference>
<dbReference type="InterPro" id="IPR012302">
    <property type="entry name" value="Malic_NAD-bd"/>
</dbReference>
<evidence type="ECO:0000259" key="9">
    <source>
        <dbReference type="SMART" id="SM01274"/>
    </source>
</evidence>
<keyword evidence="5" id="KW-0479">Metal-binding</keyword>
<dbReference type="InterPro" id="IPR012301">
    <property type="entry name" value="Malic_N_dom"/>
</dbReference>
<dbReference type="InterPro" id="IPR042113">
    <property type="entry name" value="P_AcTrfase_dom1"/>
</dbReference>